<evidence type="ECO:0000313" key="3">
    <source>
        <dbReference type="Proteomes" id="UP000070373"/>
    </source>
</evidence>
<proteinExistence type="predicted"/>
<evidence type="ECO:0000259" key="1">
    <source>
        <dbReference type="Pfam" id="PF13649"/>
    </source>
</evidence>
<dbReference type="InterPro" id="IPR029063">
    <property type="entry name" value="SAM-dependent_MTases_sf"/>
</dbReference>
<dbReference type="InterPro" id="IPR041698">
    <property type="entry name" value="Methyltransf_25"/>
</dbReference>
<name>A0A133UD26_9EURY</name>
<accession>A0A133UD26</accession>
<dbReference type="PANTHER" id="PTHR44068">
    <property type="entry name" value="ZGC:194242"/>
    <property type="match status" value="1"/>
</dbReference>
<organism evidence="2 3">
    <name type="scientific">candidate division MSBL1 archaeon SCGC-AAA259E17</name>
    <dbReference type="NCBI Taxonomy" id="1698263"/>
    <lineage>
        <taxon>Archaea</taxon>
        <taxon>Methanobacteriati</taxon>
        <taxon>Methanobacteriota</taxon>
        <taxon>candidate division MSBL1</taxon>
    </lineage>
</organism>
<dbReference type="EMBL" id="LHXN01000081">
    <property type="protein sequence ID" value="KXA92083.1"/>
    <property type="molecule type" value="Genomic_DNA"/>
</dbReference>
<dbReference type="PATRIC" id="fig|1698263.3.peg.1248"/>
<feature type="domain" description="Methyltransferase" evidence="1">
    <location>
        <begin position="60"/>
        <end position="159"/>
    </location>
</feature>
<keyword evidence="2" id="KW-0489">Methyltransferase</keyword>
<evidence type="ECO:0000313" key="2">
    <source>
        <dbReference type="EMBL" id="KXA92083.1"/>
    </source>
</evidence>
<dbReference type="InterPro" id="IPR050447">
    <property type="entry name" value="Erg6_SMT_methyltransf"/>
</dbReference>
<keyword evidence="2" id="KW-0808">Transferase</keyword>
<keyword evidence="3" id="KW-1185">Reference proteome</keyword>
<dbReference type="CDD" id="cd02440">
    <property type="entry name" value="AdoMet_MTases"/>
    <property type="match status" value="1"/>
</dbReference>
<dbReference type="PANTHER" id="PTHR44068:SF11">
    <property type="entry name" value="GERANYL DIPHOSPHATE 2-C-METHYLTRANSFERASE"/>
    <property type="match status" value="1"/>
</dbReference>
<sequence length="230" mass="25747">MLEESKSQSPTMLPVPRTKEEAKQFYDRISRLYDYLTGAFEQKYAEMALDRLPLEEGQTVLEIGFGTGHCLKQIAERIGQASKAYGIDISPGMLEVTKERLDKAGLTNRVKLYCGDAVSLPYDGDAFDAVFMSFTLELFDTPEVPKVLCEIKKVLKSGGKLGLVSMSKENGGSIMLRLYEWAHMKWPKYIDCRPIYVEQSLKDAGYKIKSSEKIKLLGLPGEIIVASNAE</sequence>
<dbReference type="Proteomes" id="UP000070373">
    <property type="component" value="Unassembled WGS sequence"/>
</dbReference>
<dbReference type="GO" id="GO:0008168">
    <property type="term" value="F:methyltransferase activity"/>
    <property type="evidence" value="ECO:0007669"/>
    <property type="project" value="UniProtKB-KW"/>
</dbReference>
<reference evidence="2 3" key="1">
    <citation type="journal article" date="2016" name="Sci. Rep.">
        <title>Metabolic traits of an uncultured archaeal lineage -MSBL1- from brine pools of the Red Sea.</title>
        <authorList>
            <person name="Mwirichia R."/>
            <person name="Alam I."/>
            <person name="Rashid M."/>
            <person name="Vinu M."/>
            <person name="Ba-Alawi W."/>
            <person name="Anthony Kamau A."/>
            <person name="Kamanda Ngugi D."/>
            <person name="Goker M."/>
            <person name="Klenk H.P."/>
            <person name="Bajic V."/>
            <person name="Stingl U."/>
        </authorList>
    </citation>
    <scope>NUCLEOTIDE SEQUENCE [LARGE SCALE GENOMIC DNA]</scope>
    <source>
        <strain evidence="2">SCGC-AAA259E17</strain>
    </source>
</reference>
<dbReference type="GO" id="GO:0032259">
    <property type="term" value="P:methylation"/>
    <property type="evidence" value="ECO:0007669"/>
    <property type="project" value="UniProtKB-KW"/>
</dbReference>
<gene>
    <name evidence="2" type="ORF">AKJ64_04085</name>
</gene>
<protein>
    <submittedName>
        <fullName evidence="2">2-heptaprenyl-1,4-naphthoquinone methyltransferase</fullName>
    </submittedName>
</protein>
<dbReference type="Gene3D" id="3.40.50.150">
    <property type="entry name" value="Vaccinia Virus protein VP39"/>
    <property type="match status" value="1"/>
</dbReference>
<comment type="caution">
    <text evidence="2">The sequence shown here is derived from an EMBL/GenBank/DDBJ whole genome shotgun (WGS) entry which is preliminary data.</text>
</comment>
<dbReference type="Pfam" id="PF13649">
    <property type="entry name" value="Methyltransf_25"/>
    <property type="match status" value="1"/>
</dbReference>
<dbReference type="AlphaFoldDB" id="A0A133UD26"/>
<dbReference type="SUPFAM" id="SSF53335">
    <property type="entry name" value="S-adenosyl-L-methionine-dependent methyltransferases"/>
    <property type="match status" value="1"/>
</dbReference>